<dbReference type="EMBL" id="CP092876">
    <property type="protein sequence ID" value="UYV76994.1"/>
    <property type="molecule type" value="Genomic_DNA"/>
</dbReference>
<evidence type="ECO:0000259" key="2">
    <source>
        <dbReference type="Pfam" id="PF23098"/>
    </source>
</evidence>
<dbReference type="Pfam" id="PF23098">
    <property type="entry name" value="Beta-prop_NOL10_N"/>
    <property type="match status" value="1"/>
</dbReference>
<evidence type="ECO:0000313" key="3">
    <source>
        <dbReference type="EMBL" id="UYV76994.1"/>
    </source>
</evidence>
<proteinExistence type="predicted"/>
<dbReference type="InterPro" id="IPR056551">
    <property type="entry name" value="Beta-prop_NOL10_N"/>
</dbReference>
<dbReference type="PANTHER" id="PTHR14927">
    <property type="entry name" value="NUCLEOLAR PROTEIN 10"/>
    <property type="match status" value="1"/>
</dbReference>
<dbReference type="InterPro" id="IPR001680">
    <property type="entry name" value="WD40_rpt"/>
</dbReference>
<dbReference type="Gene3D" id="2.130.10.10">
    <property type="entry name" value="YVTN repeat-like/Quinoprotein amine dehydrogenase"/>
    <property type="match status" value="1"/>
</dbReference>
<evidence type="ECO:0000313" key="4">
    <source>
        <dbReference type="Proteomes" id="UP001235939"/>
    </source>
</evidence>
<dbReference type="InterPro" id="IPR040382">
    <property type="entry name" value="NOL10/Enp2"/>
</dbReference>
<reference evidence="3 4" key="1">
    <citation type="submission" date="2022-01" db="EMBL/GenBank/DDBJ databases">
        <title>A chromosomal length assembly of Cordylochernes scorpioides.</title>
        <authorList>
            <person name="Zeh D."/>
            <person name="Zeh J."/>
        </authorList>
    </citation>
    <scope>NUCLEOTIDE SEQUENCE [LARGE SCALE GENOMIC DNA]</scope>
    <source>
        <strain evidence="3">IN4F17</strain>
        <tissue evidence="3">Whole Body</tissue>
    </source>
</reference>
<protein>
    <submittedName>
        <fullName evidence="3">NOL10</fullName>
    </submittedName>
</protein>
<accession>A0ABY6L783</accession>
<feature type="repeat" description="WD" evidence="1">
    <location>
        <begin position="209"/>
        <end position="250"/>
    </location>
</feature>
<feature type="domain" description="Nucleolar protein 10-like N-terminal" evidence="2">
    <location>
        <begin position="78"/>
        <end position="441"/>
    </location>
</feature>
<keyword evidence="1" id="KW-0853">WD repeat</keyword>
<evidence type="ECO:0000256" key="1">
    <source>
        <dbReference type="PROSITE-ProRule" id="PRU00221"/>
    </source>
</evidence>
<dbReference type="InterPro" id="IPR036322">
    <property type="entry name" value="WD40_repeat_dom_sf"/>
</dbReference>
<keyword evidence="4" id="KW-1185">Reference proteome</keyword>
<dbReference type="InterPro" id="IPR015943">
    <property type="entry name" value="WD40/YVTN_repeat-like_dom_sf"/>
</dbReference>
<organism evidence="3 4">
    <name type="scientific">Cordylochernes scorpioides</name>
    <dbReference type="NCBI Taxonomy" id="51811"/>
    <lineage>
        <taxon>Eukaryota</taxon>
        <taxon>Metazoa</taxon>
        <taxon>Ecdysozoa</taxon>
        <taxon>Arthropoda</taxon>
        <taxon>Chelicerata</taxon>
        <taxon>Arachnida</taxon>
        <taxon>Pseudoscorpiones</taxon>
        <taxon>Cheliferoidea</taxon>
        <taxon>Chernetidae</taxon>
        <taxon>Cordylochernes</taxon>
    </lineage>
</organism>
<dbReference type="Proteomes" id="UP001235939">
    <property type="component" value="Chromosome 14"/>
</dbReference>
<sequence>MLLRRMKNASAFFIKTGSSTQWQADLALKEIAAYDMRNRRHVQPLLTWSTNAAHPVSLDQEPLQGYYQLGQLSPDLRRKIDLIQEFEMPDLSTAVKMTPIGDHILATGVYKPRVKCYDTSNLAIKFDRCMDSEVITFEIVSQSYDKLVFLQEDRYIELHNKPGRLDRFRIPFFGRDISIDPSTAMLYCVGNRPDIVRFNLDQGQFLPSLTSQASEINTCTYNPNFYYTAFGTREGTVEAWDPRARSRISVLDLSYGNLRLKKGDLPSVTSLQFDSTGLGMAVGTQTGHAMIIMIMLYDIRGGKPLSTLSNYMKPVIKTAFHKDYLLTLDETALQLWPQNALHGENVSAFVIKTGSTTQWQADLAPKKMATSDMRNRCHDVSPFLSLRSDNRLTDFCAVKDSGLVFLTGETQLMKVFFVPAVGPSPTWCHYLDNLIHELEEAPEEVAAPNMEYRLLILYP</sequence>
<gene>
    <name evidence="3" type="ORF">LAZ67_14002758</name>
</gene>
<name>A0ABY6L783_9ARAC</name>
<dbReference type="PROSITE" id="PS50082">
    <property type="entry name" value="WD_REPEATS_2"/>
    <property type="match status" value="1"/>
</dbReference>
<dbReference type="SUPFAM" id="SSF50978">
    <property type="entry name" value="WD40 repeat-like"/>
    <property type="match status" value="1"/>
</dbReference>
<dbReference type="PANTHER" id="PTHR14927:SF0">
    <property type="entry name" value="NUCLEOLAR PROTEIN 10"/>
    <property type="match status" value="1"/>
</dbReference>